<dbReference type="Pfam" id="PF03372">
    <property type="entry name" value="Exo_endo_phos"/>
    <property type="match status" value="1"/>
</dbReference>
<evidence type="ECO:0000313" key="5">
    <source>
        <dbReference type="Proteomes" id="UP000480178"/>
    </source>
</evidence>
<evidence type="ECO:0000256" key="2">
    <source>
        <dbReference type="SAM" id="Phobius"/>
    </source>
</evidence>
<keyword evidence="4" id="KW-0255">Endonuclease</keyword>
<feature type="transmembrane region" description="Helical" evidence="2">
    <location>
        <begin position="61"/>
        <end position="79"/>
    </location>
</feature>
<dbReference type="AlphaFoldDB" id="A0A6C0GQA1"/>
<evidence type="ECO:0000313" key="4">
    <source>
        <dbReference type="EMBL" id="QHT69690.1"/>
    </source>
</evidence>
<feature type="region of interest" description="Disordered" evidence="1">
    <location>
        <begin position="321"/>
        <end position="349"/>
    </location>
</feature>
<accession>A0A6C0GQA1</accession>
<keyword evidence="5" id="KW-1185">Reference proteome</keyword>
<organism evidence="4 5">
    <name type="scientific">Rhodocytophaga rosea</name>
    <dbReference type="NCBI Taxonomy" id="2704465"/>
    <lineage>
        <taxon>Bacteria</taxon>
        <taxon>Pseudomonadati</taxon>
        <taxon>Bacteroidota</taxon>
        <taxon>Cytophagia</taxon>
        <taxon>Cytophagales</taxon>
        <taxon>Rhodocytophagaceae</taxon>
        <taxon>Rhodocytophaga</taxon>
    </lineage>
</organism>
<gene>
    <name evidence="4" type="ORF">GXP67_25100</name>
</gene>
<protein>
    <submittedName>
        <fullName evidence="4">Endonuclease/exonuclease/phosphatase family protein</fullName>
    </submittedName>
</protein>
<dbReference type="InterPro" id="IPR005135">
    <property type="entry name" value="Endo/exonuclease/phosphatase"/>
</dbReference>
<dbReference type="GO" id="GO:0004527">
    <property type="term" value="F:exonuclease activity"/>
    <property type="evidence" value="ECO:0007669"/>
    <property type="project" value="UniProtKB-KW"/>
</dbReference>
<reference evidence="4 5" key="1">
    <citation type="submission" date="2020-01" db="EMBL/GenBank/DDBJ databases">
        <authorList>
            <person name="Kim M.K."/>
        </authorList>
    </citation>
    <scope>NUCLEOTIDE SEQUENCE [LARGE SCALE GENOMIC DNA]</scope>
    <source>
        <strain evidence="4 5">172606-1</strain>
    </source>
</reference>
<proteinExistence type="predicted"/>
<dbReference type="KEGG" id="rhoz:GXP67_25100"/>
<sequence>MKLALEIAGCLMIAFTFLPMIRTTKWWIRILDFPRFQIAIIITAILLLYLITYRLESSLEYVFVVALIGCWILQARYIYPFTFLSPKPAKRCTEPDPENTIRLMISNIKMSNKNTGKFLEIVKQNKPDMLLVNEPNNWWAEHLSELDKDYPYSVKKPLENTYGMMLFSKLEFIKANVQFLLESDIPSIHTILKLRSGEEIEFCGVHPQPPTIGSDTDKREAELLVVGKSVKESKRASIVAGDLNDVGWSHTTKLFERISGLLDPRIGRGFFNTYNVFVPFFRYPLDHVFYDPRFKLSKLERLPKFGSDHFPILIELVYKPEEKHEQQPKKADHEDKKEAAELIEKGMES</sequence>
<keyword evidence="4" id="KW-0378">Hydrolase</keyword>
<dbReference type="Proteomes" id="UP000480178">
    <property type="component" value="Chromosome"/>
</dbReference>
<dbReference type="SUPFAM" id="SSF56219">
    <property type="entry name" value="DNase I-like"/>
    <property type="match status" value="1"/>
</dbReference>
<name>A0A6C0GQA1_9BACT</name>
<keyword evidence="4" id="KW-0540">Nuclease</keyword>
<dbReference type="Gene3D" id="3.60.10.10">
    <property type="entry name" value="Endonuclease/exonuclease/phosphatase"/>
    <property type="match status" value="1"/>
</dbReference>
<dbReference type="RefSeq" id="WP_162445674.1">
    <property type="nucleotide sequence ID" value="NZ_CP048222.1"/>
</dbReference>
<dbReference type="EMBL" id="CP048222">
    <property type="protein sequence ID" value="QHT69690.1"/>
    <property type="molecule type" value="Genomic_DNA"/>
</dbReference>
<feature type="transmembrane region" description="Helical" evidence="2">
    <location>
        <begin position="6"/>
        <end position="24"/>
    </location>
</feature>
<keyword evidence="4" id="KW-0269">Exonuclease</keyword>
<dbReference type="InterPro" id="IPR036691">
    <property type="entry name" value="Endo/exonu/phosph_ase_sf"/>
</dbReference>
<keyword evidence="2" id="KW-0812">Transmembrane</keyword>
<feature type="domain" description="Endonuclease/exonuclease/phosphatase" evidence="3">
    <location>
        <begin position="107"/>
        <end position="309"/>
    </location>
</feature>
<feature type="transmembrane region" description="Helical" evidence="2">
    <location>
        <begin position="36"/>
        <end position="55"/>
    </location>
</feature>
<keyword evidence="2" id="KW-1133">Transmembrane helix</keyword>
<evidence type="ECO:0000259" key="3">
    <source>
        <dbReference type="Pfam" id="PF03372"/>
    </source>
</evidence>
<keyword evidence="2" id="KW-0472">Membrane</keyword>
<evidence type="ECO:0000256" key="1">
    <source>
        <dbReference type="SAM" id="MobiDB-lite"/>
    </source>
</evidence>
<dbReference type="GO" id="GO:0004519">
    <property type="term" value="F:endonuclease activity"/>
    <property type="evidence" value="ECO:0007669"/>
    <property type="project" value="UniProtKB-KW"/>
</dbReference>